<dbReference type="GO" id="GO:0072330">
    <property type="term" value="P:monocarboxylic acid biosynthetic process"/>
    <property type="evidence" value="ECO:0007669"/>
    <property type="project" value="UniProtKB-ARBA"/>
</dbReference>
<organism evidence="2 3">
    <name type="scientific">Penicillium malachiteum</name>
    <dbReference type="NCBI Taxonomy" id="1324776"/>
    <lineage>
        <taxon>Eukaryota</taxon>
        <taxon>Fungi</taxon>
        <taxon>Dikarya</taxon>
        <taxon>Ascomycota</taxon>
        <taxon>Pezizomycotina</taxon>
        <taxon>Eurotiomycetes</taxon>
        <taxon>Eurotiomycetidae</taxon>
        <taxon>Eurotiales</taxon>
        <taxon>Aspergillaceae</taxon>
        <taxon>Penicillium</taxon>
    </lineage>
</organism>
<dbReference type="Pfam" id="PF12697">
    <property type="entry name" value="Abhydrolase_6"/>
    <property type="match status" value="1"/>
</dbReference>
<feature type="domain" description="AB hydrolase-1" evidence="1">
    <location>
        <begin position="7"/>
        <end position="247"/>
    </location>
</feature>
<dbReference type="InterPro" id="IPR052897">
    <property type="entry name" value="Sec-Metab_Biosynth_Hydrolase"/>
</dbReference>
<accession>A0AAD6HTX4</accession>
<dbReference type="Gene3D" id="3.40.50.1820">
    <property type="entry name" value="alpha/beta hydrolase"/>
    <property type="match status" value="1"/>
</dbReference>
<protein>
    <recommendedName>
        <fullName evidence="1">AB hydrolase-1 domain-containing protein</fullName>
    </recommendedName>
</protein>
<dbReference type="Proteomes" id="UP001215712">
    <property type="component" value="Unassembled WGS sequence"/>
</dbReference>
<evidence type="ECO:0000313" key="3">
    <source>
        <dbReference type="Proteomes" id="UP001215712"/>
    </source>
</evidence>
<keyword evidence="3" id="KW-1185">Reference proteome</keyword>
<dbReference type="GO" id="GO:0017000">
    <property type="term" value="P:antibiotic biosynthetic process"/>
    <property type="evidence" value="ECO:0007669"/>
    <property type="project" value="UniProtKB-ARBA"/>
</dbReference>
<comment type="caution">
    <text evidence="2">The sequence shown here is derived from an EMBL/GenBank/DDBJ whole genome shotgun (WGS) entry which is preliminary data.</text>
</comment>
<dbReference type="InterPro" id="IPR000073">
    <property type="entry name" value="AB_hydrolase_1"/>
</dbReference>
<sequence>MSSLPTVVLVHGAWHTPLSYQTYVDALKKRGFQVHCPQLPSCSGISPPTGSLPEDIACVKNLVTSLVDDGQRVLMILHSYGGAVGGSAVEGLSISERKAAGKPGGVIHLLYLCAYMLPTGFSMGDIVKEAKFEEVLRENLEISPDGLTVLTDPGLVFFSGRADQSIVEKALKSFVRFPNRNFSDATTGCAWKTIPATYIRTSQDYAVPPIYQEIMLGKVKDAGIEVKIETYDADHSIFITEQEDMVQAAMNAVTDERNSV</sequence>
<dbReference type="InterPro" id="IPR029058">
    <property type="entry name" value="AB_hydrolase_fold"/>
</dbReference>
<evidence type="ECO:0000259" key="1">
    <source>
        <dbReference type="Pfam" id="PF12697"/>
    </source>
</evidence>
<gene>
    <name evidence="2" type="ORF">N7493_003143</name>
</gene>
<dbReference type="PANTHER" id="PTHR37017:SF10">
    <property type="entry name" value="AB HYDROLASE-1 DOMAIN-CONTAINING PROTEIN"/>
    <property type="match status" value="1"/>
</dbReference>
<dbReference type="AlphaFoldDB" id="A0AAD6HTX4"/>
<dbReference type="PANTHER" id="PTHR37017">
    <property type="entry name" value="AB HYDROLASE-1 DOMAIN-CONTAINING PROTEIN-RELATED"/>
    <property type="match status" value="1"/>
</dbReference>
<dbReference type="SUPFAM" id="SSF53474">
    <property type="entry name" value="alpha/beta-Hydrolases"/>
    <property type="match status" value="1"/>
</dbReference>
<reference evidence="2" key="2">
    <citation type="submission" date="2023-01" db="EMBL/GenBank/DDBJ databases">
        <authorList>
            <person name="Petersen C."/>
        </authorList>
    </citation>
    <scope>NUCLEOTIDE SEQUENCE</scope>
    <source>
        <strain evidence="2">IBT 17514</strain>
    </source>
</reference>
<proteinExistence type="predicted"/>
<evidence type="ECO:0000313" key="2">
    <source>
        <dbReference type="EMBL" id="KAJ5734357.1"/>
    </source>
</evidence>
<reference evidence="2" key="1">
    <citation type="journal article" date="2023" name="IMA Fungus">
        <title>Comparative genomic study of the Penicillium genus elucidates a diverse pangenome and 15 lateral gene transfer events.</title>
        <authorList>
            <person name="Petersen C."/>
            <person name="Sorensen T."/>
            <person name="Nielsen M.R."/>
            <person name="Sondergaard T.E."/>
            <person name="Sorensen J.L."/>
            <person name="Fitzpatrick D.A."/>
            <person name="Frisvad J.C."/>
            <person name="Nielsen K.L."/>
        </authorList>
    </citation>
    <scope>NUCLEOTIDE SEQUENCE</scope>
    <source>
        <strain evidence="2">IBT 17514</strain>
    </source>
</reference>
<name>A0AAD6HTX4_9EURO</name>
<dbReference type="EMBL" id="JAQJAN010000003">
    <property type="protein sequence ID" value="KAJ5734357.1"/>
    <property type="molecule type" value="Genomic_DNA"/>
</dbReference>